<proteinExistence type="predicted"/>
<gene>
    <name evidence="4" type="ORF">GWK17_04535</name>
</gene>
<dbReference type="Gene3D" id="3.30.70.1710">
    <property type="match status" value="1"/>
</dbReference>
<sequence>MGNAIGLLEVQGYSVALAAMNQACKAANIKIEGMDCNNPSAGDHAPIPVVIQVKFTGSVSDVKVALEAAEHEAAKYIDVADISAHMISSASKGIEKLLPVGKVKIKS</sequence>
<dbReference type="CDD" id="cd06169">
    <property type="entry name" value="BMC"/>
    <property type="match status" value="1"/>
</dbReference>
<comment type="subcellular location">
    <subcellularLocation>
        <location evidence="1">Bacterial microcompartment</location>
    </subcellularLocation>
</comment>
<dbReference type="SUPFAM" id="SSF143414">
    <property type="entry name" value="CcmK-like"/>
    <property type="match status" value="1"/>
</dbReference>
<accession>A0A846TCW8</accession>
<dbReference type="RefSeq" id="WP_167831224.1">
    <property type="nucleotide sequence ID" value="NZ_JAAVUM010000002.1"/>
</dbReference>
<dbReference type="Pfam" id="PF00936">
    <property type="entry name" value="BMC"/>
    <property type="match status" value="1"/>
</dbReference>
<reference evidence="4 5" key="1">
    <citation type="submission" date="2020-03" db="EMBL/GenBank/DDBJ databases">
        <authorList>
            <person name="Sun Q."/>
        </authorList>
    </citation>
    <scope>NUCLEOTIDE SEQUENCE [LARGE SCALE GENOMIC DNA]</scope>
    <source>
        <strain evidence="4 5">KACC 21451</strain>
    </source>
</reference>
<name>A0A846TCW8_9BACI</name>
<dbReference type="SMART" id="SM00877">
    <property type="entry name" value="BMC"/>
    <property type="match status" value="1"/>
</dbReference>
<evidence type="ECO:0000256" key="2">
    <source>
        <dbReference type="ARBA" id="ARBA00024446"/>
    </source>
</evidence>
<dbReference type="AlphaFoldDB" id="A0A846TCW8"/>
<evidence type="ECO:0000313" key="4">
    <source>
        <dbReference type="EMBL" id="NKE04740.1"/>
    </source>
</evidence>
<evidence type="ECO:0000256" key="1">
    <source>
        <dbReference type="ARBA" id="ARBA00024322"/>
    </source>
</evidence>
<dbReference type="GO" id="GO:0031469">
    <property type="term" value="C:bacterial microcompartment"/>
    <property type="evidence" value="ECO:0007669"/>
    <property type="project" value="UniProtKB-SubCell"/>
</dbReference>
<dbReference type="InterPro" id="IPR037233">
    <property type="entry name" value="CcmK-like_sf"/>
</dbReference>
<organism evidence="4 5">
    <name type="scientific">Mesobacillus selenatarsenatis</name>
    <dbReference type="NCBI Taxonomy" id="388741"/>
    <lineage>
        <taxon>Bacteria</taxon>
        <taxon>Bacillati</taxon>
        <taxon>Bacillota</taxon>
        <taxon>Bacilli</taxon>
        <taxon>Bacillales</taxon>
        <taxon>Bacillaceae</taxon>
        <taxon>Mesobacillus</taxon>
    </lineage>
</organism>
<evidence type="ECO:0000259" key="3">
    <source>
        <dbReference type="SMART" id="SM00877"/>
    </source>
</evidence>
<protein>
    <submittedName>
        <fullName evidence="4">BMC domain-containing protein</fullName>
    </submittedName>
</protein>
<dbReference type="Proteomes" id="UP000587942">
    <property type="component" value="Unassembled WGS sequence"/>
</dbReference>
<keyword evidence="2" id="KW-1283">Bacterial microcompartment</keyword>
<feature type="domain" description="Bacterial microcompartment" evidence="3">
    <location>
        <begin position="3"/>
        <end position="90"/>
    </location>
</feature>
<dbReference type="EMBL" id="JAAVUM010000002">
    <property type="protein sequence ID" value="NKE04740.1"/>
    <property type="molecule type" value="Genomic_DNA"/>
</dbReference>
<dbReference type="InterPro" id="IPR000249">
    <property type="entry name" value="BMC_dom"/>
</dbReference>
<evidence type="ECO:0000313" key="5">
    <source>
        <dbReference type="Proteomes" id="UP000587942"/>
    </source>
</evidence>
<comment type="caution">
    <text evidence="4">The sequence shown here is derived from an EMBL/GenBank/DDBJ whole genome shotgun (WGS) entry which is preliminary data.</text>
</comment>